<dbReference type="EMBL" id="KZ819377">
    <property type="protein sequence ID" value="PWN42647.1"/>
    <property type="molecule type" value="Genomic_DNA"/>
</dbReference>
<feature type="region of interest" description="Disordered" evidence="2">
    <location>
        <begin position="270"/>
        <end position="290"/>
    </location>
</feature>
<accession>A0A316VYB4</accession>
<dbReference type="Gene3D" id="1.20.58.1520">
    <property type="match status" value="1"/>
</dbReference>
<organism evidence="3 4">
    <name type="scientific">Ceraceosorus guamensis</name>
    <dbReference type="NCBI Taxonomy" id="1522189"/>
    <lineage>
        <taxon>Eukaryota</taxon>
        <taxon>Fungi</taxon>
        <taxon>Dikarya</taxon>
        <taxon>Basidiomycota</taxon>
        <taxon>Ustilaginomycotina</taxon>
        <taxon>Exobasidiomycetes</taxon>
        <taxon>Ceraceosorales</taxon>
        <taxon>Ceraceosoraceae</taxon>
        <taxon>Ceraceosorus</taxon>
    </lineage>
</organism>
<keyword evidence="4" id="KW-1185">Reference proteome</keyword>
<dbReference type="PANTHER" id="PTHR19321">
    <property type="entry name" value="PROTEIN REGULATOR OF CYTOKINESIS 1 PRC1-RELATED"/>
    <property type="match status" value="1"/>
</dbReference>
<feature type="coiled-coil region" evidence="1">
    <location>
        <begin position="28"/>
        <end position="77"/>
    </location>
</feature>
<dbReference type="FunCoup" id="A0A316VYB4">
    <property type="interactions" value="207"/>
</dbReference>
<feature type="compositionally biased region" description="Low complexity" evidence="2">
    <location>
        <begin position="538"/>
        <end position="558"/>
    </location>
</feature>
<dbReference type="GeneID" id="37035732"/>
<reference evidence="3 4" key="1">
    <citation type="journal article" date="2018" name="Mol. Biol. Evol.">
        <title>Broad Genomic Sampling Reveals a Smut Pathogenic Ancestry of the Fungal Clade Ustilaginomycotina.</title>
        <authorList>
            <person name="Kijpornyongpan T."/>
            <person name="Mondo S.J."/>
            <person name="Barry K."/>
            <person name="Sandor L."/>
            <person name="Lee J."/>
            <person name="Lipzen A."/>
            <person name="Pangilinan J."/>
            <person name="LaButti K."/>
            <person name="Hainaut M."/>
            <person name="Henrissat B."/>
            <person name="Grigoriev I.V."/>
            <person name="Spatafora J.W."/>
            <person name="Aime M.C."/>
        </authorList>
    </citation>
    <scope>NUCLEOTIDE SEQUENCE [LARGE SCALE GENOMIC DNA]</scope>
    <source>
        <strain evidence="3 4">MCA 4658</strain>
    </source>
</reference>
<feature type="region of interest" description="Disordered" evidence="2">
    <location>
        <begin position="526"/>
        <end position="724"/>
    </location>
</feature>
<feature type="region of interest" description="Disordered" evidence="2">
    <location>
        <begin position="736"/>
        <end position="763"/>
    </location>
</feature>
<dbReference type="STRING" id="1522189.A0A316VYB4"/>
<feature type="region of interest" description="Disordered" evidence="2">
    <location>
        <begin position="135"/>
        <end position="163"/>
    </location>
</feature>
<dbReference type="RefSeq" id="XP_025369807.1">
    <property type="nucleotide sequence ID" value="XM_025513862.1"/>
</dbReference>
<dbReference type="GO" id="GO:1990023">
    <property type="term" value="C:mitotic spindle midzone"/>
    <property type="evidence" value="ECO:0007669"/>
    <property type="project" value="TreeGrafter"/>
</dbReference>
<sequence length="831" mass="89742">MDANSLSALLSESTTTLTALHHKLGAPKEALASTLEELRDALQAAVDAQLKKARADVEEKEDRCRELEVSITEHKEALGMDSTFKNGADQALIPRLEGLEVQLGDVRKEHDSRTAQALSLQGRLSAYTPLLDSYMPSIPAKPKRSKARRSSRHSPASNRDGEVAASSLDYLPLSYLAELTDSLRAAEQEHSTRTEELREHLLAILHQWSELCIMPTLSDEAGQATFESRILSHLRLRVTPPSDEEIWEGAFESISDIDDDTLSPSATPTNSMRVGSSSMQPSHVLAPNPSNVKRAGELRQALEAERLKREARIQELYDELFVLWERFGVSEAEMEEFVLANSGSTDACIQAYVSELGSMRELKAQNMAAFIGGIRERIAKLWDELAMSTSERRAAFPSFFVDLDDGSGTGIIPSDELQEAHDVYERMANQELDRKAPLLKMVARYQDLIAEGEALEKAAQDPQRLKKTRPGQLLEEEKIRKRVKVLKPKLEDELLRTIPGWEEETGRAFMIDGQRFVEKLQTAAAEQATASTRKRTRTISTSSSASESGPPLSSSSAANRIAATPMRAVSNAKRARLGSSVGPSGPGSVRATPATATRRGQTINSAASSIARPAAAITHANTRIPSTSRIPAPPSSPTQNRQGATQKTGPAFALASKDAPRPSFRAQHSFRPRPSTAGNVFFAGARAPSGSMNDAATQGASQAGMSQVGQGSSMGMPRSTSDHSIAGSEATVVVHRPGANVGQDRGARRRGPRPSSALVNNLASKTKYARPSIGSLGDAPSIRTVSSERVSYRIPSGGYAPAGPNWAVLDEDDEDVFESPEHGAGAVSQHA</sequence>
<keyword evidence="1" id="KW-0175">Coiled coil</keyword>
<feature type="compositionally biased region" description="Low complexity" evidence="2">
    <location>
        <begin position="698"/>
        <end position="716"/>
    </location>
</feature>
<dbReference type="OrthoDB" id="642895at2759"/>
<feature type="compositionally biased region" description="Low complexity" evidence="2">
    <location>
        <begin position="603"/>
        <end position="617"/>
    </location>
</feature>
<evidence type="ECO:0000313" key="4">
    <source>
        <dbReference type="Proteomes" id="UP000245783"/>
    </source>
</evidence>
<dbReference type="InParanoid" id="A0A316VYB4"/>
<dbReference type="AlphaFoldDB" id="A0A316VYB4"/>
<feature type="compositionally biased region" description="Basic residues" evidence="2">
    <location>
        <begin position="141"/>
        <end position="152"/>
    </location>
</feature>
<evidence type="ECO:0000256" key="1">
    <source>
        <dbReference type="SAM" id="Coils"/>
    </source>
</evidence>
<dbReference type="PANTHER" id="PTHR19321:SF41">
    <property type="entry name" value="FASCETTO-RELATED"/>
    <property type="match status" value="1"/>
</dbReference>
<dbReference type="InterPro" id="IPR007145">
    <property type="entry name" value="MAP65_Ase1_PRC1"/>
</dbReference>
<name>A0A316VYB4_9BASI</name>
<feature type="compositionally biased region" description="Polar residues" evidence="2">
    <location>
        <begin position="270"/>
        <end position="281"/>
    </location>
</feature>
<dbReference type="Proteomes" id="UP000245783">
    <property type="component" value="Unassembled WGS sequence"/>
</dbReference>
<evidence type="ECO:0008006" key="5">
    <source>
        <dbReference type="Google" id="ProtNLM"/>
    </source>
</evidence>
<feature type="compositionally biased region" description="Polar residues" evidence="2">
    <location>
        <begin position="637"/>
        <end position="648"/>
    </location>
</feature>
<evidence type="ECO:0000313" key="3">
    <source>
        <dbReference type="EMBL" id="PWN42647.1"/>
    </source>
</evidence>
<feature type="compositionally biased region" description="Low complexity" evidence="2">
    <location>
        <begin position="578"/>
        <end position="589"/>
    </location>
</feature>
<feature type="compositionally biased region" description="Polar residues" evidence="2">
    <location>
        <begin position="619"/>
        <end position="629"/>
    </location>
</feature>
<dbReference type="GO" id="GO:0005737">
    <property type="term" value="C:cytoplasm"/>
    <property type="evidence" value="ECO:0007669"/>
    <property type="project" value="TreeGrafter"/>
</dbReference>
<proteinExistence type="predicted"/>
<dbReference type="GO" id="GO:0051256">
    <property type="term" value="P:mitotic spindle midzone assembly"/>
    <property type="evidence" value="ECO:0007669"/>
    <property type="project" value="TreeGrafter"/>
</dbReference>
<gene>
    <name evidence="3" type="ORF">IE81DRAFT_323194</name>
</gene>
<dbReference type="Pfam" id="PF03999">
    <property type="entry name" value="MAP65_ASE1"/>
    <property type="match status" value="1"/>
</dbReference>
<protein>
    <recommendedName>
        <fullName evidence="5">Microtubule associated protein</fullName>
    </recommendedName>
</protein>
<evidence type="ECO:0000256" key="2">
    <source>
        <dbReference type="SAM" id="MobiDB-lite"/>
    </source>
</evidence>
<dbReference type="GO" id="GO:0008017">
    <property type="term" value="F:microtubule binding"/>
    <property type="evidence" value="ECO:0007669"/>
    <property type="project" value="InterPro"/>
</dbReference>